<reference evidence="3" key="1">
    <citation type="submission" date="2020-03" db="EMBL/GenBank/DDBJ databases">
        <authorList>
            <person name="Weist P."/>
        </authorList>
    </citation>
    <scope>NUCLEOTIDE SEQUENCE</scope>
</reference>
<protein>
    <submittedName>
        <fullName evidence="3">Uncharacterized protein</fullName>
    </submittedName>
</protein>
<feature type="region of interest" description="Disordered" evidence="1">
    <location>
        <begin position="207"/>
        <end position="249"/>
    </location>
</feature>
<evidence type="ECO:0000313" key="3">
    <source>
        <dbReference type="EMBL" id="CAB1434229.1"/>
    </source>
</evidence>
<evidence type="ECO:0000256" key="1">
    <source>
        <dbReference type="SAM" id="MobiDB-lite"/>
    </source>
</evidence>
<organism evidence="3 4">
    <name type="scientific">Pleuronectes platessa</name>
    <name type="common">European plaice</name>
    <dbReference type="NCBI Taxonomy" id="8262"/>
    <lineage>
        <taxon>Eukaryota</taxon>
        <taxon>Metazoa</taxon>
        <taxon>Chordata</taxon>
        <taxon>Craniata</taxon>
        <taxon>Vertebrata</taxon>
        <taxon>Euteleostomi</taxon>
        <taxon>Actinopterygii</taxon>
        <taxon>Neopterygii</taxon>
        <taxon>Teleostei</taxon>
        <taxon>Neoteleostei</taxon>
        <taxon>Acanthomorphata</taxon>
        <taxon>Carangaria</taxon>
        <taxon>Pleuronectiformes</taxon>
        <taxon>Pleuronectoidei</taxon>
        <taxon>Pleuronectidae</taxon>
        <taxon>Pleuronectes</taxon>
    </lineage>
</organism>
<name>A0A9N7UL13_PLEPL</name>
<keyword evidence="2" id="KW-0812">Transmembrane</keyword>
<feature type="compositionally biased region" description="Acidic residues" evidence="1">
    <location>
        <begin position="161"/>
        <end position="186"/>
    </location>
</feature>
<dbReference type="AlphaFoldDB" id="A0A9N7UL13"/>
<feature type="compositionally biased region" description="Basic and acidic residues" evidence="1">
    <location>
        <begin position="240"/>
        <end position="249"/>
    </location>
</feature>
<evidence type="ECO:0000313" key="4">
    <source>
        <dbReference type="Proteomes" id="UP001153269"/>
    </source>
</evidence>
<feature type="transmembrane region" description="Helical" evidence="2">
    <location>
        <begin position="295"/>
        <end position="319"/>
    </location>
</feature>
<evidence type="ECO:0000256" key="2">
    <source>
        <dbReference type="SAM" id="Phobius"/>
    </source>
</evidence>
<keyword evidence="2" id="KW-0472">Membrane</keyword>
<proteinExistence type="predicted"/>
<keyword evidence="2" id="KW-1133">Transmembrane helix</keyword>
<dbReference type="EMBL" id="CADEAL010001646">
    <property type="protein sequence ID" value="CAB1434229.1"/>
    <property type="molecule type" value="Genomic_DNA"/>
</dbReference>
<comment type="caution">
    <text evidence="3">The sequence shown here is derived from an EMBL/GenBank/DDBJ whole genome shotgun (WGS) entry which is preliminary data.</text>
</comment>
<keyword evidence="4" id="KW-1185">Reference proteome</keyword>
<dbReference type="Proteomes" id="UP001153269">
    <property type="component" value="Unassembled WGS sequence"/>
</dbReference>
<gene>
    <name evidence="3" type="ORF">PLEPLA_LOCUS22290</name>
</gene>
<feature type="region of interest" description="Disordered" evidence="1">
    <location>
        <begin position="143"/>
        <end position="195"/>
    </location>
</feature>
<accession>A0A9N7UL13</accession>
<feature type="compositionally biased region" description="Polar residues" evidence="1">
    <location>
        <begin position="218"/>
        <end position="234"/>
    </location>
</feature>
<sequence>MSVSPGNTRLWRRRVSYMCREPGRTDWEPVDPPVCCSTEARGTSCSSQQLMHQTVLSPAVRCSEEGEHIHVIPHLHSRDGRQVEKELRFWHKEERTSLLLPPCKWTPSVDRSLTDRWTDAHFVLLSVHVWSCAVIVSSRCLGAAGGGEGKPPLRSPLMSLEEVEEEEEEEVEEEEEEEVEEEEEEEKERGAGCLNRRKKLMGTPVGWKLQRPELHRSASGQSINPSSPKRSSATAEDEETRARPEEAKRPRNAELACRCLFAPPPSPSLPSTQYFTSCLNPSLVKSPDSSGGGMVVVVVVGGGVSVLTSASVFLCLVPANTTTPLVLSP</sequence>